<dbReference type="Proteomes" id="UP000807716">
    <property type="component" value="Unassembled WGS sequence"/>
</dbReference>
<reference evidence="1" key="1">
    <citation type="journal article" date="2020" name="Fungal Divers.">
        <title>Resolving the Mortierellaceae phylogeny through synthesis of multi-gene phylogenetics and phylogenomics.</title>
        <authorList>
            <person name="Vandepol N."/>
            <person name="Liber J."/>
            <person name="Desiro A."/>
            <person name="Na H."/>
            <person name="Kennedy M."/>
            <person name="Barry K."/>
            <person name="Grigoriev I.V."/>
            <person name="Miller A.N."/>
            <person name="O'Donnell K."/>
            <person name="Stajich J.E."/>
            <person name="Bonito G."/>
        </authorList>
    </citation>
    <scope>NUCLEOTIDE SEQUENCE</scope>
    <source>
        <strain evidence="1">BC1065</strain>
    </source>
</reference>
<accession>A0A9P6QIH1</accession>
<sequence length="318" mass="36768">MCLFSRTINEKKQDIKNAQVEVAKEIEPQLFSLLDRSVEMVIALECKEQDLINQVNVEIEKARQRQQQKSAVKSGLSNIKRLQSLTKRTSELSKSSKELDNVLDEKRREFGYLIERANNYNMTSGLGAKIIRRLSNVTATAELRSEFNPNDVWATYMAQYDFFVAVLQSDLKVDPRNKGAYDDAVTVIAKTYDQELREMVNTSVSELLVVSRNRERKLMQLQALCKQLFPRDNIGNTMVRILELLVENPQKECYYSDLVLAQFPPSEEKRHNFNRVIEILKNLGVIEVMHEVREIDDIEASKELVVRIKFDDSSKETL</sequence>
<protein>
    <submittedName>
        <fullName evidence="1">Uncharacterized protein</fullName>
    </submittedName>
</protein>
<evidence type="ECO:0000313" key="2">
    <source>
        <dbReference type="Proteomes" id="UP000807716"/>
    </source>
</evidence>
<evidence type="ECO:0000313" key="1">
    <source>
        <dbReference type="EMBL" id="KAG0267899.1"/>
    </source>
</evidence>
<dbReference type="EMBL" id="JAAAJB010000065">
    <property type="protein sequence ID" value="KAG0267899.1"/>
    <property type="molecule type" value="Genomic_DNA"/>
</dbReference>
<dbReference type="AlphaFoldDB" id="A0A9P6QIH1"/>
<comment type="caution">
    <text evidence="1">The sequence shown here is derived from an EMBL/GenBank/DDBJ whole genome shotgun (WGS) entry which is preliminary data.</text>
</comment>
<keyword evidence="2" id="KW-1185">Reference proteome</keyword>
<organism evidence="1 2">
    <name type="scientific">Actinomortierella ambigua</name>
    <dbReference type="NCBI Taxonomy" id="1343610"/>
    <lineage>
        <taxon>Eukaryota</taxon>
        <taxon>Fungi</taxon>
        <taxon>Fungi incertae sedis</taxon>
        <taxon>Mucoromycota</taxon>
        <taxon>Mortierellomycotina</taxon>
        <taxon>Mortierellomycetes</taxon>
        <taxon>Mortierellales</taxon>
        <taxon>Mortierellaceae</taxon>
        <taxon>Actinomortierella</taxon>
    </lineage>
</organism>
<name>A0A9P6QIH1_9FUNG</name>
<proteinExistence type="predicted"/>
<dbReference type="OrthoDB" id="5390at2759"/>
<gene>
    <name evidence="1" type="ORF">DFQ27_007976</name>
</gene>